<protein>
    <submittedName>
        <fullName evidence="1">Uncharacterized protein</fullName>
    </submittedName>
</protein>
<proteinExistence type="predicted"/>
<comment type="caution">
    <text evidence="1">The sequence shown here is derived from an EMBL/GenBank/DDBJ whole genome shotgun (WGS) entry which is preliminary data.</text>
</comment>
<reference evidence="1" key="2">
    <citation type="journal article" date="2023" name="IMA Fungus">
        <title>Comparative genomic study of the Penicillium genus elucidates a diverse pangenome and 15 lateral gene transfer events.</title>
        <authorList>
            <person name="Petersen C."/>
            <person name="Sorensen T."/>
            <person name="Nielsen M.R."/>
            <person name="Sondergaard T.E."/>
            <person name="Sorensen J.L."/>
            <person name="Fitzpatrick D.A."/>
            <person name="Frisvad J.C."/>
            <person name="Nielsen K.L."/>
        </authorList>
    </citation>
    <scope>NUCLEOTIDE SEQUENCE</scope>
    <source>
        <strain evidence="1">IBT 20477</strain>
    </source>
</reference>
<accession>A0A9W9J990</accession>
<organism evidence="1 2">
    <name type="scientific">Penicillium cf. viridicatum</name>
    <dbReference type="NCBI Taxonomy" id="2972119"/>
    <lineage>
        <taxon>Eukaryota</taxon>
        <taxon>Fungi</taxon>
        <taxon>Dikarya</taxon>
        <taxon>Ascomycota</taxon>
        <taxon>Pezizomycotina</taxon>
        <taxon>Eurotiomycetes</taxon>
        <taxon>Eurotiomycetidae</taxon>
        <taxon>Eurotiales</taxon>
        <taxon>Aspergillaceae</taxon>
        <taxon>Penicillium</taxon>
    </lineage>
</organism>
<dbReference type="OrthoDB" id="3495677at2759"/>
<dbReference type="EMBL" id="JAPQKQ010000006">
    <property type="protein sequence ID" value="KAJ5192423.1"/>
    <property type="molecule type" value="Genomic_DNA"/>
</dbReference>
<evidence type="ECO:0000313" key="1">
    <source>
        <dbReference type="EMBL" id="KAJ5192423.1"/>
    </source>
</evidence>
<evidence type="ECO:0000313" key="2">
    <source>
        <dbReference type="Proteomes" id="UP001150942"/>
    </source>
</evidence>
<gene>
    <name evidence="1" type="ORF">N7449_008565</name>
</gene>
<sequence length="97" mass="11339">MPFKQFKRNHDKANTFLERVRNGVSNHDILAEVLDKETTIFSDHVYELPKDQMSKARLLDVAKYKLQIHASFNNPNPNADYSYHSNVYRLVPDTSPF</sequence>
<dbReference type="Proteomes" id="UP001150942">
    <property type="component" value="Unassembled WGS sequence"/>
</dbReference>
<dbReference type="AlphaFoldDB" id="A0A9W9J990"/>
<keyword evidence="2" id="KW-1185">Reference proteome</keyword>
<reference evidence="1" key="1">
    <citation type="submission" date="2022-11" db="EMBL/GenBank/DDBJ databases">
        <authorList>
            <person name="Petersen C."/>
        </authorList>
    </citation>
    <scope>NUCLEOTIDE SEQUENCE</scope>
    <source>
        <strain evidence="1">IBT 20477</strain>
    </source>
</reference>
<name>A0A9W9J990_9EURO</name>